<proteinExistence type="predicted"/>
<feature type="transmembrane region" description="Helical" evidence="6">
    <location>
        <begin position="241"/>
        <end position="262"/>
    </location>
</feature>
<evidence type="ECO:0000313" key="8">
    <source>
        <dbReference type="Proteomes" id="UP000887574"/>
    </source>
</evidence>
<dbReference type="Proteomes" id="UP000887574">
    <property type="component" value="Unplaced"/>
</dbReference>
<reference evidence="9" key="1">
    <citation type="submission" date="2022-11" db="UniProtKB">
        <authorList>
            <consortium name="WormBaseParasite"/>
        </authorList>
    </citation>
    <scope>IDENTIFICATION</scope>
</reference>
<keyword evidence="8" id="KW-1185">Reference proteome</keyword>
<keyword evidence="3 6" id="KW-1133">Transmembrane helix</keyword>
<dbReference type="PANTHER" id="PTHR46641">
    <property type="entry name" value="FMRFAMIDE RECEPTOR-RELATED"/>
    <property type="match status" value="1"/>
</dbReference>
<comment type="subcellular location">
    <subcellularLocation>
        <location evidence="1">Membrane</location>
    </subcellularLocation>
</comment>
<dbReference type="InterPro" id="IPR052954">
    <property type="entry name" value="GPCR-Ligand_Int"/>
</dbReference>
<dbReference type="InterPro" id="IPR000276">
    <property type="entry name" value="GPCR_Rhodpsn"/>
</dbReference>
<feature type="transmembrane region" description="Helical" evidence="6">
    <location>
        <begin position="456"/>
        <end position="474"/>
    </location>
</feature>
<feature type="transmembrane region" description="Helical" evidence="6">
    <location>
        <begin position="6"/>
        <end position="22"/>
    </location>
</feature>
<dbReference type="SUPFAM" id="SSF81321">
    <property type="entry name" value="Family A G protein-coupled receptor-like"/>
    <property type="match status" value="1"/>
</dbReference>
<dbReference type="InterPro" id="IPR017452">
    <property type="entry name" value="GPCR_Rhodpsn_7TM"/>
</dbReference>
<sequence length="494" mass="56316">MDSHHWSILNLITIYVLSLYSPSNRKRQLTAKTSYSDSSYGRNSDSSNSMSPTSGRKYSKSPLLSIAPKIKSDIISSPNHKGRSASVSLMTSPVAQLQIQAFNQHKKSLKCTRHEKLSVDTVTIIEEEDEDEPKKHHNLSNNRLFSMDLEALKAESKRPFSLSLYKHAKPDASPRKTGVTKMFSMASSSNNTPTSRTRVYSFLVWLAISDSFSLLTALLMYSVPAIVRVRMESYYLMVMRLSYLFGNALLIVSVWLLFALIFDRYLTLSRSFTVSNSKTSMSIHRIVLAVYVLAICISLPRFFEVSVAFNETTRNYYFNKSDLVHNNLYMVGYRVFGGIIFSSLVPFLLLFTFLSKVWTIMHKANLLASSRIVLRPATDKIAKISGEYCPMRKWVRRRLHSDETTDSEIILGLFTAKLLFSRLMPSLLDVLETLITFGDFNMIMPSTLRTLVSSSNLIVVASSAINFFIFYIFSSTFRRCLHKKFFSTKPIVYY</sequence>
<evidence type="ECO:0000256" key="1">
    <source>
        <dbReference type="ARBA" id="ARBA00004370"/>
    </source>
</evidence>
<evidence type="ECO:0000259" key="7">
    <source>
        <dbReference type="PROSITE" id="PS50262"/>
    </source>
</evidence>
<dbReference type="Pfam" id="PF00001">
    <property type="entry name" value="7tm_1"/>
    <property type="match status" value="1"/>
</dbReference>
<feature type="region of interest" description="Disordered" evidence="5">
    <location>
        <begin position="31"/>
        <end position="62"/>
    </location>
</feature>
<protein>
    <submittedName>
        <fullName evidence="9">G-protein coupled receptors family 1 profile domain-containing protein</fullName>
    </submittedName>
</protein>
<accession>A0A915DPM5</accession>
<evidence type="ECO:0000256" key="5">
    <source>
        <dbReference type="SAM" id="MobiDB-lite"/>
    </source>
</evidence>
<organism evidence="8 9">
    <name type="scientific">Ditylenchus dipsaci</name>
    <dbReference type="NCBI Taxonomy" id="166011"/>
    <lineage>
        <taxon>Eukaryota</taxon>
        <taxon>Metazoa</taxon>
        <taxon>Ecdysozoa</taxon>
        <taxon>Nematoda</taxon>
        <taxon>Chromadorea</taxon>
        <taxon>Rhabditida</taxon>
        <taxon>Tylenchina</taxon>
        <taxon>Tylenchomorpha</taxon>
        <taxon>Sphaerularioidea</taxon>
        <taxon>Anguinidae</taxon>
        <taxon>Anguininae</taxon>
        <taxon>Ditylenchus</taxon>
    </lineage>
</organism>
<feature type="transmembrane region" description="Helical" evidence="6">
    <location>
        <begin position="331"/>
        <end position="354"/>
    </location>
</feature>
<dbReference type="GO" id="GO:0004930">
    <property type="term" value="F:G protein-coupled receptor activity"/>
    <property type="evidence" value="ECO:0007669"/>
    <property type="project" value="InterPro"/>
</dbReference>
<dbReference type="Gene3D" id="1.20.1070.10">
    <property type="entry name" value="Rhodopsin 7-helix transmembrane proteins"/>
    <property type="match status" value="1"/>
</dbReference>
<evidence type="ECO:0000256" key="4">
    <source>
        <dbReference type="ARBA" id="ARBA00023136"/>
    </source>
</evidence>
<evidence type="ECO:0000256" key="2">
    <source>
        <dbReference type="ARBA" id="ARBA00022692"/>
    </source>
</evidence>
<feature type="transmembrane region" description="Helical" evidence="6">
    <location>
        <begin position="283"/>
        <end position="303"/>
    </location>
</feature>
<evidence type="ECO:0000256" key="6">
    <source>
        <dbReference type="SAM" id="Phobius"/>
    </source>
</evidence>
<feature type="transmembrane region" description="Helical" evidence="6">
    <location>
        <begin position="199"/>
        <end position="221"/>
    </location>
</feature>
<dbReference type="PANTHER" id="PTHR46641:SF14">
    <property type="entry name" value="G-PROTEIN COUPLED RECEPTORS FAMILY 1 PROFILE DOMAIN-CONTAINING PROTEIN"/>
    <property type="match status" value="1"/>
</dbReference>
<dbReference type="AlphaFoldDB" id="A0A915DPM5"/>
<dbReference type="PROSITE" id="PS50262">
    <property type="entry name" value="G_PROTEIN_RECEP_F1_2"/>
    <property type="match status" value="1"/>
</dbReference>
<dbReference type="GO" id="GO:0016020">
    <property type="term" value="C:membrane"/>
    <property type="evidence" value="ECO:0007669"/>
    <property type="project" value="UniProtKB-SubCell"/>
</dbReference>
<evidence type="ECO:0000256" key="3">
    <source>
        <dbReference type="ARBA" id="ARBA00022989"/>
    </source>
</evidence>
<name>A0A915DPM5_9BILA</name>
<keyword evidence="4 6" id="KW-0472">Membrane</keyword>
<keyword evidence="2 6" id="KW-0812">Transmembrane</keyword>
<feature type="compositionally biased region" description="Low complexity" evidence="5">
    <location>
        <begin position="33"/>
        <end position="55"/>
    </location>
</feature>
<evidence type="ECO:0000313" key="9">
    <source>
        <dbReference type="WBParaSite" id="jg2229"/>
    </source>
</evidence>
<feature type="domain" description="G-protein coupled receptors family 1 profile" evidence="7">
    <location>
        <begin position="177"/>
        <end position="470"/>
    </location>
</feature>
<dbReference type="WBParaSite" id="jg2229">
    <property type="protein sequence ID" value="jg2229"/>
    <property type="gene ID" value="jg2229"/>
</dbReference>
<dbReference type="PRINTS" id="PR00237">
    <property type="entry name" value="GPCRRHODOPSN"/>
</dbReference>